<protein>
    <recommendedName>
        <fullName evidence="1">EthD domain-containing protein</fullName>
    </recommendedName>
</protein>
<organism evidence="2 3">
    <name type="scientific">Microbacterium ginsengiterrae</name>
    <dbReference type="NCBI Taxonomy" id="546115"/>
    <lineage>
        <taxon>Bacteria</taxon>
        <taxon>Bacillati</taxon>
        <taxon>Actinomycetota</taxon>
        <taxon>Actinomycetes</taxon>
        <taxon>Micrococcales</taxon>
        <taxon>Microbacteriaceae</taxon>
        <taxon>Microbacterium</taxon>
    </lineage>
</organism>
<dbReference type="Gene3D" id="3.30.70.100">
    <property type="match status" value="1"/>
</dbReference>
<feature type="domain" description="EthD" evidence="1">
    <location>
        <begin position="18"/>
        <end position="113"/>
    </location>
</feature>
<dbReference type="Pfam" id="PF07110">
    <property type="entry name" value="EthD"/>
    <property type="match status" value="1"/>
</dbReference>
<dbReference type="RefSeq" id="WP_184281755.1">
    <property type="nucleotide sequence ID" value="NZ_BAAAPG010000001.1"/>
</dbReference>
<sequence>MTDGGHMYKLFFCLRRRSDLTREEFQDHWHGIHADIARRGASALGAVKYVQNHTVSFPVNDALRASRGAPEPFDGVVELWFEAADDVVSTFHEPAARAAIKALVIDEPNFIDLEASPIFLTEAHPMWDARSGGLED</sequence>
<name>A0A7W9CBR2_9MICO</name>
<evidence type="ECO:0000259" key="1">
    <source>
        <dbReference type="Pfam" id="PF07110"/>
    </source>
</evidence>
<reference evidence="2 3" key="1">
    <citation type="submission" date="2020-08" db="EMBL/GenBank/DDBJ databases">
        <title>Sequencing the genomes of 1000 actinobacteria strains.</title>
        <authorList>
            <person name="Klenk H.-P."/>
        </authorList>
    </citation>
    <scope>NUCLEOTIDE SEQUENCE [LARGE SCALE GENOMIC DNA]</scope>
    <source>
        <strain evidence="2 3">DSM 24823</strain>
    </source>
</reference>
<dbReference type="Proteomes" id="UP000517712">
    <property type="component" value="Unassembled WGS sequence"/>
</dbReference>
<proteinExistence type="predicted"/>
<gene>
    <name evidence="2" type="ORF">HD600_000849</name>
</gene>
<dbReference type="AlphaFoldDB" id="A0A7W9CBR2"/>
<comment type="caution">
    <text evidence="2">The sequence shown here is derived from an EMBL/GenBank/DDBJ whole genome shotgun (WGS) entry which is preliminary data.</text>
</comment>
<evidence type="ECO:0000313" key="3">
    <source>
        <dbReference type="Proteomes" id="UP000517712"/>
    </source>
</evidence>
<dbReference type="EMBL" id="JACHMU010000001">
    <property type="protein sequence ID" value="MBB5742352.1"/>
    <property type="molecule type" value="Genomic_DNA"/>
</dbReference>
<keyword evidence="3" id="KW-1185">Reference proteome</keyword>
<dbReference type="InterPro" id="IPR009799">
    <property type="entry name" value="EthD_dom"/>
</dbReference>
<dbReference type="InterPro" id="IPR011008">
    <property type="entry name" value="Dimeric_a/b-barrel"/>
</dbReference>
<dbReference type="GO" id="GO:0016491">
    <property type="term" value="F:oxidoreductase activity"/>
    <property type="evidence" value="ECO:0007669"/>
    <property type="project" value="InterPro"/>
</dbReference>
<evidence type="ECO:0000313" key="2">
    <source>
        <dbReference type="EMBL" id="MBB5742352.1"/>
    </source>
</evidence>
<dbReference type="SUPFAM" id="SSF54909">
    <property type="entry name" value="Dimeric alpha+beta barrel"/>
    <property type="match status" value="1"/>
</dbReference>
<accession>A0A7W9CBR2</accession>